<accession>F0F957</accession>
<proteinExistence type="predicted"/>
<dbReference type="InterPro" id="IPR053139">
    <property type="entry name" value="Surface_bspA-like"/>
</dbReference>
<dbReference type="EMBL" id="AEWX01000029">
    <property type="protein sequence ID" value="EGC19231.1"/>
    <property type="molecule type" value="Genomic_DNA"/>
</dbReference>
<reference evidence="2 3" key="1">
    <citation type="submission" date="2011-01" db="EMBL/GenBank/DDBJ databases">
        <authorList>
            <person name="Muzny D."/>
            <person name="Qin X."/>
            <person name="Deng J."/>
            <person name="Jiang H."/>
            <person name="Liu Y."/>
            <person name="Qu J."/>
            <person name="Song X.-Z."/>
            <person name="Zhang L."/>
            <person name="Thornton R."/>
            <person name="Coyle M."/>
            <person name="Francisco L."/>
            <person name="Jackson L."/>
            <person name="Javaid M."/>
            <person name="Korchina V."/>
            <person name="Kovar C."/>
            <person name="Mata R."/>
            <person name="Mathew T."/>
            <person name="Ngo R."/>
            <person name="Nguyen L."/>
            <person name="Nguyen N."/>
            <person name="Okwuonu G."/>
            <person name="Ongeri F."/>
            <person name="Pham C."/>
            <person name="Simmons D."/>
            <person name="Wilczek-Boney K."/>
            <person name="Hale W."/>
            <person name="Jakkamsetti A."/>
            <person name="Pham P."/>
            <person name="Ruth R."/>
            <person name="San Lucas F."/>
            <person name="Warren J."/>
            <person name="Zhang J."/>
            <person name="Zhao Z."/>
            <person name="Zhou C."/>
            <person name="Zhu D."/>
            <person name="Lee S."/>
            <person name="Bess C."/>
            <person name="Blankenburg K."/>
            <person name="Forbes L."/>
            <person name="Fu Q."/>
            <person name="Gubbala S."/>
            <person name="Hirani K."/>
            <person name="Jayaseelan J.C."/>
            <person name="Lara F."/>
            <person name="Munidasa M."/>
            <person name="Palculict T."/>
            <person name="Patil S."/>
            <person name="Pu L.-L."/>
            <person name="Saada N."/>
            <person name="Tang L."/>
            <person name="Weissenberger G."/>
            <person name="Zhu Y."/>
            <person name="Hemphill L."/>
            <person name="Shang Y."/>
            <person name="Youmans B."/>
            <person name="Ayvaz T."/>
            <person name="Ross M."/>
            <person name="Santibanez J."/>
            <person name="Aqrawi P."/>
            <person name="Gross S."/>
            <person name="Joshi V."/>
            <person name="Fowler G."/>
            <person name="Nazareth L."/>
            <person name="Reid J."/>
            <person name="Worley K."/>
            <person name="Petrosino J."/>
            <person name="Highlander S."/>
            <person name="Gibbs R."/>
        </authorList>
    </citation>
    <scope>NUCLEOTIDE SEQUENCE [LARGE SCALE GENOMIC DNA]</scope>
    <source>
        <strain evidence="2 3">DSM 16608</strain>
    </source>
</reference>
<gene>
    <name evidence="2" type="ORF">HMPREF9141_2124</name>
</gene>
<dbReference type="eggNOG" id="COG4886">
    <property type="taxonomic scope" value="Bacteria"/>
</dbReference>
<evidence type="ECO:0000256" key="1">
    <source>
        <dbReference type="SAM" id="SignalP"/>
    </source>
</evidence>
<dbReference type="Pfam" id="PF13306">
    <property type="entry name" value="LRR_5"/>
    <property type="match status" value="2"/>
</dbReference>
<sequence>MKIFTSKKVLTVIALACACFTVHAQESLTVTTVAGKLAEHIPAARKYQITDLKVSGEIDGTDILLLRQMAGKGLKEDDQTEGRLTSLDLSEVRVVEGGENYCAIKQGLSTKYYKPVEEDVIPPYMFYKLARLTKIQLPASAKKIDKSALTGCTALAECAIPEAVTVIGDYAFAQCEKLASAAFPSALEEIGAHAFEGCSALSTLSEFPRTLADIGENAFYKTAVTAFSVSEESDDYAAVEGVLYNKDRTSLVAYPTGSTATTIQFPDEIADIEANACAYAGNLKTLVLPEGLTNIGEGAFAYAGLTHITSLASGLSVKEQAFAGCADLVSVNFKGAVSGIEKKAFFGAKKLAVVHFAGTGIPEFGESVFTAFRTQLSIYVPAEMVAKFKETITKKKVVLGSRYDVLDITTSDIKTADQLYNVSESARYDLNGNRLSAPAKGVNVIRLSNGKTIKAIER</sequence>
<dbReference type="SUPFAM" id="SSF52058">
    <property type="entry name" value="L domain-like"/>
    <property type="match status" value="1"/>
</dbReference>
<dbReference type="AlphaFoldDB" id="F0F957"/>
<dbReference type="Proteomes" id="UP000005697">
    <property type="component" value="Unassembled WGS sequence"/>
</dbReference>
<comment type="caution">
    <text evidence="2">The sequence shown here is derived from an EMBL/GenBank/DDBJ whole genome shotgun (WGS) entry which is preliminary data.</text>
</comment>
<evidence type="ECO:0000313" key="3">
    <source>
        <dbReference type="Proteomes" id="UP000005697"/>
    </source>
</evidence>
<name>F0F957_9BACT</name>
<dbReference type="InterPro" id="IPR032675">
    <property type="entry name" value="LRR_dom_sf"/>
</dbReference>
<evidence type="ECO:0000313" key="2">
    <source>
        <dbReference type="EMBL" id="EGC19231.1"/>
    </source>
</evidence>
<dbReference type="OrthoDB" id="1058315at2"/>
<protein>
    <recommendedName>
        <fullName evidence="4">Leucine-rich repeat domain-containing protein</fullName>
    </recommendedName>
</protein>
<dbReference type="HOGENOM" id="CLU_028334_3_0_10"/>
<dbReference type="PANTHER" id="PTHR45661:SF3">
    <property type="entry name" value="IG-LIKE DOMAIN-CONTAINING PROTEIN"/>
    <property type="match status" value="1"/>
</dbReference>
<dbReference type="PANTHER" id="PTHR45661">
    <property type="entry name" value="SURFACE ANTIGEN"/>
    <property type="match status" value="1"/>
</dbReference>
<keyword evidence="1" id="KW-0732">Signal</keyword>
<evidence type="ECO:0008006" key="4">
    <source>
        <dbReference type="Google" id="ProtNLM"/>
    </source>
</evidence>
<dbReference type="STRING" id="888743.HMPREF9141_2124"/>
<feature type="chain" id="PRO_5003250459" description="Leucine-rich repeat domain-containing protein" evidence="1">
    <location>
        <begin position="25"/>
        <end position="458"/>
    </location>
</feature>
<feature type="signal peptide" evidence="1">
    <location>
        <begin position="1"/>
        <end position="24"/>
    </location>
</feature>
<dbReference type="InterPro" id="IPR026906">
    <property type="entry name" value="LRR_5"/>
</dbReference>
<organism evidence="2 3">
    <name type="scientific">Prevotella multiformis DSM 16608</name>
    <dbReference type="NCBI Taxonomy" id="888743"/>
    <lineage>
        <taxon>Bacteria</taxon>
        <taxon>Pseudomonadati</taxon>
        <taxon>Bacteroidota</taxon>
        <taxon>Bacteroidia</taxon>
        <taxon>Bacteroidales</taxon>
        <taxon>Prevotellaceae</taxon>
        <taxon>Prevotella</taxon>
    </lineage>
</organism>
<dbReference type="PROSITE" id="PS51257">
    <property type="entry name" value="PROKAR_LIPOPROTEIN"/>
    <property type="match status" value="1"/>
</dbReference>
<dbReference type="RefSeq" id="WP_007366876.1">
    <property type="nucleotide sequence ID" value="NZ_GL872282.1"/>
</dbReference>
<keyword evidence="3" id="KW-1185">Reference proteome</keyword>
<dbReference type="Gene3D" id="3.80.10.10">
    <property type="entry name" value="Ribonuclease Inhibitor"/>
    <property type="match status" value="2"/>
</dbReference>